<feature type="compositionally biased region" description="Polar residues" evidence="1">
    <location>
        <begin position="15"/>
        <end position="31"/>
    </location>
</feature>
<dbReference type="EMBL" id="ML993580">
    <property type="protein sequence ID" value="KAF2173326.1"/>
    <property type="molecule type" value="Genomic_DNA"/>
</dbReference>
<organism evidence="3 4">
    <name type="scientific">Zasmidium cellare ATCC 36951</name>
    <dbReference type="NCBI Taxonomy" id="1080233"/>
    <lineage>
        <taxon>Eukaryota</taxon>
        <taxon>Fungi</taxon>
        <taxon>Dikarya</taxon>
        <taxon>Ascomycota</taxon>
        <taxon>Pezizomycotina</taxon>
        <taxon>Dothideomycetes</taxon>
        <taxon>Dothideomycetidae</taxon>
        <taxon>Mycosphaerellales</taxon>
        <taxon>Mycosphaerellaceae</taxon>
        <taxon>Zasmidium</taxon>
    </lineage>
</organism>
<dbReference type="AlphaFoldDB" id="A0A6A6D6P3"/>
<evidence type="ECO:0000313" key="3">
    <source>
        <dbReference type="EMBL" id="KAF2173326.1"/>
    </source>
</evidence>
<dbReference type="Proteomes" id="UP000799537">
    <property type="component" value="Unassembled WGS sequence"/>
</dbReference>
<dbReference type="GeneID" id="54557254"/>
<evidence type="ECO:0000256" key="2">
    <source>
        <dbReference type="SAM" id="Phobius"/>
    </source>
</evidence>
<proteinExistence type="predicted"/>
<keyword evidence="2" id="KW-0812">Transmembrane</keyword>
<name>A0A6A6D6P3_ZASCE</name>
<keyword evidence="2" id="KW-1133">Transmembrane helix</keyword>
<sequence length="128" mass="14261">MDHPPPLPYIPYIHNQRQPQPNTNNDLTQPTAPRPLYTFEAPPPSYQRERTITSLMYYPGRWTAERHGYCQSSTSSIESLSTASSRDEEGGFTRYEVLFLVVVFVVVATFGVVGGVLDGRGRAAVEGV</sequence>
<gene>
    <name evidence="3" type="ORF">M409DRAFT_17266</name>
</gene>
<keyword evidence="4" id="KW-1185">Reference proteome</keyword>
<feature type="transmembrane region" description="Helical" evidence="2">
    <location>
        <begin position="97"/>
        <end position="117"/>
    </location>
</feature>
<accession>A0A6A6D6P3</accession>
<evidence type="ECO:0000313" key="4">
    <source>
        <dbReference type="Proteomes" id="UP000799537"/>
    </source>
</evidence>
<evidence type="ECO:0000256" key="1">
    <source>
        <dbReference type="SAM" id="MobiDB-lite"/>
    </source>
</evidence>
<reference evidence="3" key="1">
    <citation type="journal article" date="2020" name="Stud. Mycol.">
        <title>101 Dothideomycetes genomes: a test case for predicting lifestyles and emergence of pathogens.</title>
        <authorList>
            <person name="Haridas S."/>
            <person name="Albert R."/>
            <person name="Binder M."/>
            <person name="Bloem J."/>
            <person name="Labutti K."/>
            <person name="Salamov A."/>
            <person name="Andreopoulos B."/>
            <person name="Baker S."/>
            <person name="Barry K."/>
            <person name="Bills G."/>
            <person name="Bluhm B."/>
            <person name="Cannon C."/>
            <person name="Castanera R."/>
            <person name="Culley D."/>
            <person name="Daum C."/>
            <person name="Ezra D."/>
            <person name="Gonzalez J."/>
            <person name="Henrissat B."/>
            <person name="Kuo A."/>
            <person name="Liang C."/>
            <person name="Lipzen A."/>
            <person name="Lutzoni F."/>
            <person name="Magnuson J."/>
            <person name="Mondo S."/>
            <person name="Nolan M."/>
            <person name="Ohm R."/>
            <person name="Pangilinan J."/>
            <person name="Park H.-J."/>
            <person name="Ramirez L."/>
            <person name="Alfaro M."/>
            <person name="Sun H."/>
            <person name="Tritt A."/>
            <person name="Yoshinaga Y."/>
            <person name="Zwiers L.-H."/>
            <person name="Turgeon B."/>
            <person name="Goodwin S."/>
            <person name="Spatafora J."/>
            <person name="Crous P."/>
            <person name="Grigoriev I."/>
        </authorList>
    </citation>
    <scope>NUCLEOTIDE SEQUENCE</scope>
    <source>
        <strain evidence="3">ATCC 36951</strain>
    </source>
</reference>
<dbReference type="RefSeq" id="XP_033674215.1">
    <property type="nucleotide sequence ID" value="XM_033803982.1"/>
</dbReference>
<keyword evidence="2" id="KW-0472">Membrane</keyword>
<protein>
    <submittedName>
        <fullName evidence="3">Uncharacterized protein</fullName>
    </submittedName>
</protein>
<feature type="region of interest" description="Disordered" evidence="1">
    <location>
        <begin position="1"/>
        <end position="43"/>
    </location>
</feature>